<evidence type="ECO:0000256" key="1">
    <source>
        <dbReference type="SAM" id="Phobius"/>
    </source>
</evidence>
<keyword evidence="1" id="KW-1133">Transmembrane helix</keyword>
<feature type="transmembrane region" description="Helical" evidence="1">
    <location>
        <begin position="12"/>
        <end position="31"/>
    </location>
</feature>
<accession>A0A0E9T2I3</accession>
<evidence type="ECO:0000313" key="2">
    <source>
        <dbReference type="EMBL" id="JAH47821.1"/>
    </source>
</evidence>
<reference evidence="2" key="1">
    <citation type="submission" date="2014-11" db="EMBL/GenBank/DDBJ databases">
        <authorList>
            <person name="Amaro Gonzalez C."/>
        </authorList>
    </citation>
    <scope>NUCLEOTIDE SEQUENCE</scope>
</reference>
<protein>
    <submittedName>
        <fullName evidence="2">Uncharacterized protein</fullName>
    </submittedName>
</protein>
<keyword evidence="1" id="KW-0472">Membrane</keyword>
<proteinExistence type="predicted"/>
<dbReference type="EMBL" id="GBXM01060756">
    <property type="protein sequence ID" value="JAH47821.1"/>
    <property type="molecule type" value="Transcribed_RNA"/>
</dbReference>
<dbReference type="AlphaFoldDB" id="A0A0E9T2I3"/>
<organism evidence="2">
    <name type="scientific">Anguilla anguilla</name>
    <name type="common">European freshwater eel</name>
    <name type="synonym">Muraena anguilla</name>
    <dbReference type="NCBI Taxonomy" id="7936"/>
    <lineage>
        <taxon>Eukaryota</taxon>
        <taxon>Metazoa</taxon>
        <taxon>Chordata</taxon>
        <taxon>Craniata</taxon>
        <taxon>Vertebrata</taxon>
        <taxon>Euteleostomi</taxon>
        <taxon>Actinopterygii</taxon>
        <taxon>Neopterygii</taxon>
        <taxon>Teleostei</taxon>
        <taxon>Anguilliformes</taxon>
        <taxon>Anguillidae</taxon>
        <taxon>Anguilla</taxon>
    </lineage>
</organism>
<reference evidence="2" key="2">
    <citation type="journal article" date="2015" name="Fish Shellfish Immunol.">
        <title>Early steps in the European eel (Anguilla anguilla)-Vibrio vulnificus interaction in the gills: Role of the RtxA13 toxin.</title>
        <authorList>
            <person name="Callol A."/>
            <person name="Pajuelo D."/>
            <person name="Ebbesson L."/>
            <person name="Teles M."/>
            <person name="MacKenzie S."/>
            <person name="Amaro C."/>
        </authorList>
    </citation>
    <scope>NUCLEOTIDE SEQUENCE</scope>
</reference>
<keyword evidence="1" id="KW-0812">Transmembrane</keyword>
<name>A0A0E9T2I3_ANGAN</name>
<sequence length="50" mass="5786">MVLLLLQQCFYPALFVCIVCARGMFLINLRFHGPLPAFKVSCIRHESYLL</sequence>